<dbReference type="Pfam" id="PF02776">
    <property type="entry name" value="TPP_enzyme_N"/>
    <property type="match status" value="1"/>
</dbReference>
<keyword evidence="2 3" id="KW-0786">Thiamine pyrophosphate</keyword>
<dbReference type="SUPFAM" id="SSF52518">
    <property type="entry name" value="Thiamin diphosphate-binding fold (THDP-binding)"/>
    <property type="match status" value="2"/>
</dbReference>
<comment type="similarity">
    <text evidence="1 3">Belongs to the TPP enzyme family.</text>
</comment>
<keyword evidence="8" id="KW-1185">Reference proteome</keyword>
<dbReference type="PANTHER" id="PTHR18968">
    <property type="entry name" value="THIAMINE PYROPHOSPHATE ENZYMES"/>
    <property type="match status" value="1"/>
</dbReference>
<dbReference type="EMBL" id="UWPJ01000004">
    <property type="protein sequence ID" value="VCU67967.1"/>
    <property type="molecule type" value="Genomic_DNA"/>
</dbReference>
<dbReference type="Pfam" id="PF00205">
    <property type="entry name" value="TPP_enzyme_M"/>
    <property type="match status" value="1"/>
</dbReference>
<name>A0A3P4AVC2_9BURK</name>
<dbReference type="InterPro" id="IPR029061">
    <property type="entry name" value="THDP-binding"/>
</dbReference>
<dbReference type="EC" id="4.1.1.7" evidence="7"/>
<feature type="domain" description="Thiamine pyrophosphate enzyme TPP-binding" evidence="5">
    <location>
        <begin position="390"/>
        <end position="528"/>
    </location>
</feature>
<dbReference type="RefSeq" id="WP_124077204.1">
    <property type="nucleotide sequence ID" value="NZ_UWPJ01000004.1"/>
</dbReference>
<proteinExistence type="inferred from homology"/>
<evidence type="ECO:0000259" key="6">
    <source>
        <dbReference type="Pfam" id="PF02776"/>
    </source>
</evidence>
<gene>
    <name evidence="7" type="primary">mdlC_1</name>
    <name evidence="7" type="ORF">PIGHUM_00013</name>
</gene>
<protein>
    <submittedName>
        <fullName evidence="7">Benzoylformate decarboxylase</fullName>
        <ecNumber evidence="7">4.1.1.7</ecNumber>
    </submittedName>
</protein>
<evidence type="ECO:0000313" key="7">
    <source>
        <dbReference type="EMBL" id="VCU67967.1"/>
    </source>
</evidence>
<dbReference type="GO" id="GO:0019752">
    <property type="term" value="P:carboxylic acid metabolic process"/>
    <property type="evidence" value="ECO:0007669"/>
    <property type="project" value="UniProtKB-ARBA"/>
</dbReference>
<dbReference type="GO" id="GO:0000287">
    <property type="term" value="F:magnesium ion binding"/>
    <property type="evidence" value="ECO:0007669"/>
    <property type="project" value="InterPro"/>
</dbReference>
<dbReference type="CDD" id="cd02002">
    <property type="entry name" value="TPP_BFDC"/>
    <property type="match status" value="1"/>
</dbReference>
<dbReference type="InterPro" id="IPR029035">
    <property type="entry name" value="DHS-like_NAD/FAD-binding_dom"/>
</dbReference>
<dbReference type="InterPro" id="IPR045229">
    <property type="entry name" value="TPP_enz"/>
</dbReference>
<feature type="domain" description="Thiamine pyrophosphate enzyme central" evidence="4">
    <location>
        <begin position="198"/>
        <end position="330"/>
    </location>
</feature>
<dbReference type="InterPro" id="IPR011766">
    <property type="entry name" value="TPP_enzyme_TPP-bd"/>
</dbReference>
<dbReference type="AlphaFoldDB" id="A0A3P4AVC2"/>
<dbReference type="Gene3D" id="3.40.50.1220">
    <property type="entry name" value="TPP-binding domain"/>
    <property type="match status" value="1"/>
</dbReference>
<evidence type="ECO:0000256" key="1">
    <source>
        <dbReference type="ARBA" id="ARBA00007812"/>
    </source>
</evidence>
<dbReference type="CDD" id="cd07035">
    <property type="entry name" value="TPP_PYR_POX_like"/>
    <property type="match status" value="1"/>
</dbReference>
<feature type="domain" description="Thiamine pyrophosphate enzyme N-terminal TPP-binding" evidence="6">
    <location>
        <begin position="14"/>
        <end position="115"/>
    </location>
</feature>
<evidence type="ECO:0000313" key="8">
    <source>
        <dbReference type="Proteomes" id="UP000277294"/>
    </source>
</evidence>
<dbReference type="GO" id="GO:0050660">
    <property type="term" value="F:flavin adenine dinucleotide binding"/>
    <property type="evidence" value="ECO:0007669"/>
    <property type="project" value="TreeGrafter"/>
</dbReference>
<reference evidence="7 8" key="1">
    <citation type="submission" date="2018-10" db="EMBL/GenBank/DDBJ databases">
        <authorList>
            <person name="Criscuolo A."/>
        </authorList>
    </citation>
    <scope>NUCLEOTIDE SEQUENCE [LARGE SCALE GENOMIC DNA]</scope>
    <source>
        <strain evidence="7">DnA1</strain>
    </source>
</reference>
<dbReference type="Proteomes" id="UP000277294">
    <property type="component" value="Unassembled WGS sequence"/>
</dbReference>
<dbReference type="Gene3D" id="3.40.50.970">
    <property type="match status" value="2"/>
</dbReference>
<evidence type="ECO:0000259" key="5">
    <source>
        <dbReference type="Pfam" id="PF02775"/>
    </source>
</evidence>
<dbReference type="InterPro" id="IPR012001">
    <property type="entry name" value="Thiamin_PyroP_enz_TPP-bd_dom"/>
</dbReference>
<dbReference type="SUPFAM" id="SSF52467">
    <property type="entry name" value="DHS-like NAD/FAD-binding domain"/>
    <property type="match status" value="1"/>
</dbReference>
<dbReference type="NCBIfam" id="NF005485">
    <property type="entry name" value="PRK07092.1"/>
    <property type="match status" value="1"/>
</dbReference>
<accession>A0A3P4AVC2</accession>
<dbReference type="PANTHER" id="PTHR18968:SF133">
    <property type="entry name" value="BENZOYLFORMATE DECARBOXYLASE"/>
    <property type="match status" value="1"/>
</dbReference>
<evidence type="ECO:0000256" key="3">
    <source>
        <dbReference type="RuleBase" id="RU362132"/>
    </source>
</evidence>
<keyword evidence="7" id="KW-0456">Lyase</keyword>
<organism evidence="7 8">
    <name type="scientific">Pigmentiphaga humi</name>
    <dbReference type="NCBI Taxonomy" id="2478468"/>
    <lineage>
        <taxon>Bacteria</taxon>
        <taxon>Pseudomonadati</taxon>
        <taxon>Pseudomonadota</taxon>
        <taxon>Betaproteobacteria</taxon>
        <taxon>Burkholderiales</taxon>
        <taxon>Alcaligenaceae</taxon>
        <taxon>Pigmentiphaga</taxon>
    </lineage>
</organism>
<evidence type="ECO:0000259" key="4">
    <source>
        <dbReference type="Pfam" id="PF00205"/>
    </source>
</evidence>
<dbReference type="OrthoDB" id="2254214at2"/>
<dbReference type="InterPro" id="IPR012000">
    <property type="entry name" value="Thiamin_PyroP_enz_cen_dom"/>
</dbReference>
<sequence length="531" mass="56301">MPSNSRDHDPENVTVRDASFHLFRNLGFDRIFGNPGSTELPMFRDFPSDFQYVLGLSECSVVAMADGYAQASGRAALVNLHSAAGVGHAMGSIFTAYRNATPLVITAGQQARSMLPFEPYLYSVQATELPKPYVKWSCEPARAQDVPLALARAYCTAMQYPRGPVLVSVPADDWDARTSLVQAREIDFTIRPSAASVASIADALRKSSRPAFVVGSEVDRNGAWHQMVRLAEQQNALVWVAPASSRCCFPENHPLFAGFLPRSREGIVSALQGSDLVVVIGAPLFTYHVEGSGPHASDSAAIFHVTDDPNSAAWCPIGTSVVASIRAAVEDILAKGEPTKRAMPTGRPAPQPVSTGGSAIDVAAMLQVIADNRPANSIIVEEAPSIRGDIQNHLPCVRPGSFFTASSGGLGYSLPASIGIAMARTDASVIALIGDGSSMYSIQAIWTAVEHGLPITFVIANNHGYAALKKFARVFGMDGALGSDLKGIDFVALAQGQGCGGERVFTSDALKQALATASKRNAPYLIEVVLT</sequence>
<dbReference type="GO" id="GO:0030976">
    <property type="term" value="F:thiamine pyrophosphate binding"/>
    <property type="evidence" value="ECO:0007669"/>
    <property type="project" value="InterPro"/>
</dbReference>
<dbReference type="GO" id="GO:0003984">
    <property type="term" value="F:acetolactate synthase activity"/>
    <property type="evidence" value="ECO:0007669"/>
    <property type="project" value="TreeGrafter"/>
</dbReference>
<dbReference type="Pfam" id="PF02775">
    <property type="entry name" value="TPP_enzyme_C"/>
    <property type="match status" value="1"/>
</dbReference>
<evidence type="ECO:0000256" key="2">
    <source>
        <dbReference type="ARBA" id="ARBA00023052"/>
    </source>
</evidence>
<dbReference type="GO" id="GO:0050695">
    <property type="term" value="F:benzoylformate decarboxylase activity"/>
    <property type="evidence" value="ECO:0007669"/>
    <property type="project" value="UniProtKB-EC"/>
</dbReference>